<proteinExistence type="predicted"/>
<keyword evidence="1" id="KW-0805">Transcription regulation</keyword>
<sequence>MNANSSDIAYRKLRDRILDGELKGGTALKERDLCAELGISRTPVREALRRLSADGLVDMQPRRSIRVSSFGDEELAEIYEMGNVLQSHVTGMAARKATKRDLGKLQNLIGQMEEVLGGKGDKKVMAFARLDHEFHNAISDIARNARIAQIINQTISLRLLTNVMDEYSDEDFARSIADHRDIVAALAKGDEGAAANAMSRHVSPRNRTPGTAP</sequence>
<evidence type="ECO:0000313" key="6">
    <source>
        <dbReference type="EMBL" id="WFL76318.1"/>
    </source>
</evidence>
<gene>
    <name evidence="6" type="ORF">P7228_09940</name>
</gene>
<feature type="domain" description="HTH gntR-type" evidence="5">
    <location>
        <begin position="3"/>
        <end position="70"/>
    </location>
</feature>
<dbReference type="InterPro" id="IPR008920">
    <property type="entry name" value="TF_FadR/GntR_C"/>
</dbReference>
<reference evidence="6 7" key="1">
    <citation type="submission" date="2023-03" db="EMBL/GenBank/DDBJ databases">
        <title>Altererythrobacter sp. CAU 1644 isolated from sand.</title>
        <authorList>
            <person name="Kim W."/>
        </authorList>
    </citation>
    <scope>NUCLEOTIDE SEQUENCE [LARGE SCALE GENOMIC DNA]</scope>
    <source>
        <strain evidence="6 7">CAU 1644</strain>
    </source>
</reference>
<evidence type="ECO:0000256" key="1">
    <source>
        <dbReference type="ARBA" id="ARBA00023015"/>
    </source>
</evidence>
<dbReference type="SUPFAM" id="SSF46785">
    <property type="entry name" value="Winged helix' DNA-binding domain"/>
    <property type="match status" value="1"/>
</dbReference>
<dbReference type="Pfam" id="PF00392">
    <property type="entry name" value="GntR"/>
    <property type="match status" value="1"/>
</dbReference>
<dbReference type="SUPFAM" id="SSF48008">
    <property type="entry name" value="GntR ligand-binding domain-like"/>
    <property type="match status" value="1"/>
</dbReference>
<evidence type="ECO:0000259" key="5">
    <source>
        <dbReference type="PROSITE" id="PS50949"/>
    </source>
</evidence>
<dbReference type="EMBL" id="CP121106">
    <property type="protein sequence ID" value="WFL76318.1"/>
    <property type="molecule type" value="Genomic_DNA"/>
</dbReference>
<name>A0ABY8FMR5_9SPHN</name>
<dbReference type="InterPro" id="IPR000524">
    <property type="entry name" value="Tscrpt_reg_HTH_GntR"/>
</dbReference>
<evidence type="ECO:0000256" key="3">
    <source>
        <dbReference type="ARBA" id="ARBA00023163"/>
    </source>
</evidence>
<dbReference type="CDD" id="cd07377">
    <property type="entry name" value="WHTH_GntR"/>
    <property type="match status" value="1"/>
</dbReference>
<accession>A0ABY8FMR5</accession>
<organism evidence="6 7">
    <name type="scientific">Altererythrobacter arenosus</name>
    <dbReference type="NCBI Taxonomy" id="3032592"/>
    <lineage>
        <taxon>Bacteria</taxon>
        <taxon>Pseudomonadati</taxon>
        <taxon>Pseudomonadota</taxon>
        <taxon>Alphaproteobacteria</taxon>
        <taxon>Sphingomonadales</taxon>
        <taxon>Erythrobacteraceae</taxon>
        <taxon>Altererythrobacter</taxon>
    </lineage>
</organism>
<dbReference type="Proteomes" id="UP001215827">
    <property type="component" value="Chromosome"/>
</dbReference>
<dbReference type="InterPro" id="IPR036388">
    <property type="entry name" value="WH-like_DNA-bd_sf"/>
</dbReference>
<dbReference type="Gene3D" id="1.10.10.10">
    <property type="entry name" value="Winged helix-like DNA-binding domain superfamily/Winged helix DNA-binding domain"/>
    <property type="match status" value="1"/>
</dbReference>
<dbReference type="RefSeq" id="WP_278015084.1">
    <property type="nucleotide sequence ID" value="NZ_CP121106.1"/>
</dbReference>
<dbReference type="PRINTS" id="PR00035">
    <property type="entry name" value="HTHGNTR"/>
</dbReference>
<dbReference type="Pfam" id="PF07729">
    <property type="entry name" value="FCD"/>
    <property type="match status" value="1"/>
</dbReference>
<keyword evidence="7" id="KW-1185">Reference proteome</keyword>
<keyword evidence="3" id="KW-0804">Transcription</keyword>
<dbReference type="PANTHER" id="PTHR43537">
    <property type="entry name" value="TRANSCRIPTIONAL REGULATOR, GNTR FAMILY"/>
    <property type="match status" value="1"/>
</dbReference>
<protein>
    <submittedName>
        <fullName evidence="6">GntR family transcriptional regulator</fullName>
    </submittedName>
</protein>
<dbReference type="SMART" id="SM00345">
    <property type="entry name" value="HTH_GNTR"/>
    <property type="match status" value="1"/>
</dbReference>
<dbReference type="PANTHER" id="PTHR43537:SF5">
    <property type="entry name" value="UXU OPERON TRANSCRIPTIONAL REGULATOR"/>
    <property type="match status" value="1"/>
</dbReference>
<feature type="region of interest" description="Disordered" evidence="4">
    <location>
        <begin position="194"/>
        <end position="213"/>
    </location>
</feature>
<evidence type="ECO:0000256" key="4">
    <source>
        <dbReference type="SAM" id="MobiDB-lite"/>
    </source>
</evidence>
<dbReference type="SMART" id="SM00895">
    <property type="entry name" value="FCD"/>
    <property type="match status" value="1"/>
</dbReference>
<dbReference type="PROSITE" id="PS50949">
    <property type="entry name" value="HTH_GNTR"/>
    <property type="match status" value="1"/>
</dbReference>
<dbReference type="InterPro" id="IPR036390">
    <property type="entry name" value="WH_DNA-bd_sf"/>
</dbReference>
<evidence type="ECO:0000313" key="7">
    <source>
        <dbReference type="Proteomes" id="UP001215827"/>
    </source>
</evidence>
<dbReference type="InterPro" id="IPR011711">
    <property type="entry name" value="GntR_C"/>
</dbReference>
<dbReference type="Gene3D" id="1.20.120.530">
    <property type="entry name" value="GntR ligand-binding domain-like"/>
    <property type="match status" value="1"/>
</dbReference>
<evidence type="ECO:0000256" key="2">
    <source>
        <dbReference type="ARBA" id="ARBA00023125"/>
    </source>
</evidence>
<keyword evidence="2" id="KW-0238">DNA-binding</keyword>